<dbReference type="Proteomes" id="UP000831701">
    <property type="component" value="Chromosome 17"/>
</dbReference>
<evidence type="ECO:0000313" key="2">
    <source>
        <dbReference type="Proteomes" id="UP000831701"/>
    </source>
</evidence>
<name>A0ACB8VXB3_9TELE</name>
<keyword evidence="2" id="KW-1185">Reference proteome</keyword>
<proteinExistence type="predicted"/>
<protein>
    <submittedName>
        <fullName evidence="1">Uncharacterized protein</fullName>
    </submittedName>
</protein>
<comment type="caution">
    <text evidence="1">The sequence shown here is derived from an EMBL/GenBank/DDBJ whole genome shotgun (WGS) entry which is preliminary data.</text>
</comment>
<organism evidence="1 2">
    <name type="scientific">Scortum barcoo</name>
    <name type="common">barcoo grunter</name>
    <dbReference type="NCBI Taxonomy" id="214431"/>
    <lineage>
        <taxon>Eukaryota</taxon>
        <taxon>Metazoa</taxon>
        <taxon>Chordata</taxon>
        <taxon>Craniata</taxon>
        <taxon>Vertebrata</taxon>
        <taxon>Euteleostomi</taxon>
        <taxon>Actinopterygii</taxon>
        <taxon>Neopterygii</taxon>
        <taxon>Teleostei</taxon>
        <taxon>Neoteleostei</taxon>
        <taxon>Acanthomorphata</taxon>
        <taxon>Eupercaria</taxon>
        <taxon>Centrarchiformes</taxon>
        <taxon>Terapontoidei</taxon>
        <taxon>Terapontidae</taxon>
        <taxon>Scortum</taxon>
    </lineage>
</organism>
<sequence>MPGAYKGECGDDVDPMPFLVPSEKERLDAMNKPYDIKRSCWVKDEKEAFIAGEIQSEDGDKVTVKTTKNTTVTVKTDDVQQMNPPKFYQASDMANLTFLNEASVLENLRSRYVNMRIYTYSGLFCVTINPYKWLPIYGSKVAQIYKGKKRNEVPPHLFSISDNAYHDMMMEHENQSMLITGESGAGKTENTKKVIQYFANVGASGSKASDSKASGSLEDQIIQANPVLEAFGNAKTIRNNNSSRFGKFIRIHFGPTAKLAGADIESYLLEKSRVISQQAAERGYHIFYQLLSGRKPELIEALLLTPDPKQYVWVCQGVTVVDNMDDGEELLLTDEAFDVLGFTPEEKMSVYKLTGGIMHFGNMKFKQKPREEQADVDSTEVADKVAHLMNINSGELQKGITRPRVKVGNEFVTKGQNQDQCVYSIGALAKAIYDRMFKWMVTRINKTLDTKMQRQYFIGVLDIAGFEIFDYNSFEQLCINFTNEKLQQFFNHHMFVLEQEEYKKEGIDWVFIDFGLDLQACIDLLERPMGIFSILEEQCVFPKATDATFKAALYDNHLGKSSNFLKPKGGKKGAEAHFELVHYAGTVGYNITHWLEKNKDPLNETVVGLFQKSSMHLLALLFKEEEAAAGAKKQKKGSSFQTVSNFYREQLNKLMSTLRSTAPHFVRCIVPNEFKKSGVTDNHLILHQLACNGVLEGIRICRKGFPNRLQYPEFKQRYYILNPNVIPKGFVDNKKASELILNSIGLDNTEYRIGHTKVFFRAGVLAKLEDMRDERLAKIITMLQAQLRGTLMRIEFKKMVDRRIALMAIQRNVRKFLQLRFWGWWKLYTKVKPLLMVARQEETFKAKEEELRVAVEKVKELEGKIKDLEGKMVTLSQEKNDLALALAAEQDTLGDAEERCTQLMHQKVQLEESVQDLRERLEEEEGNTASLHGQKRQLEGDLTELKRDLESLESTLARTEKEKQGLDFKVRTLTGDLSQRDDQISKLLKEKRALEELQQKTLEDLQTEEDKVNHLTKTNSKLNSQVNELEDSWEQEKRIRAEVEKARRKAEGDLKMTIENLNEMENAKLDLEEVIRKRDFEINNMNSKLEDEQALSSMLSRKLKEHQGRIEELEEELEAERAMRAKVEKQRAELSRDLEDLSDRLEEAGGATVAQIEQNRKREAELLKLRRELDEAALQSEATAAGLRKKHSDAMAELGEQLENLTRLKVKLEKDKQSMKAEIEDLNATMEATQKAKMNSEAHAHKLEDNLAEANARLVEMERIQTELSTTKIHLTAENNDLSRELEDVQSKLTQVTRLRASLTSQIDELKRQVDEESKGRNTAVVSLANARHDLSLLKEQLEEESEARGELQRLVSKLNADVTSWRSKYETDAIHRTEELEETKRKLAVRLQEAEEAAEAAQARAASLEKVKQRLQGEVEDLTIDLERSNAAAAALDKKQRVFDKLAAEWSQKNEELQLELDNSQKESRSYMTELYKLKTAYEESQDQIETVRKENKTLSEEIKELVDPAWGRRPQRPRAAESEEEAGGGEGRAAAGSGGGRIFTRGTKSLFRLRRNLASVEEGKLVRVQLELAQVKADIDRRIHEKEEEFEVTRKNHARAVESLQASLEAEAKGRAEALRMKKKMEGDLNEMEIQLEHANRNNSELVKTLKKLQQQIKDLQVQMDEDARQHEELREKYSLQERRLCLMQAEMEELRGGLEASERARKQIEQELVDTTERFSEINMQNQSLTILKRKLEADLARLSSENEELISEFRSADERAKKAVTDATRLCEELRQEQDRSSHLEKIKKNQEQNLRDLTLRLEEAEQQALKAGKRTIQKLEARIREVENELDQEQKRHMETVKNLRKGERRLKELIFQTEEDHKTNQRMQELVEKLQNKLKSYKRQIEDAEEQANSSLSKYRKTVHELDDAEERAEVAEMTLNKMRMRNRASATKGFTSVEIVQVNKPTSGGQDG</sequence>
<evidence type="ECO:0000313" key="1">
    <source>
        <dbReference type="EMBL" id="KAI3360096.1"/>
    </source>
</evidence>
<gene>
    <name evidence="1" type="ORF">L3Q82_014412</name>
</gene>
<accession>A0ACB8VXB3</accession>
<dbReference type="EMBL" id="CM041547">
    <property type="protein sequence ID" value="KAI3360096.1"/>
    <property type="molecule type" value="Genomic_DNA"/>
</dbReference>
<reference evidence="1" key="1">
    <citation type="submission" date="2022-04" db="EMBL/GenBank/DDBJ databases">
        <title>Jade perch genome.</title>
        <authorList>
            <person name="Chao B."/>
        </authorList>
    </citation>
    <scope>NUCLEOTIDE SEQUENCE</scope>
    <source>
        <strain evidence="1">CB-2022</strain>
    </source>
</reference>